<comment type="activity regulation">
    <text evidence="12">Activated by a monovalent cation that binds near, but not in, the active site. The most likely occupant of the site in vivo is potassium. Ion binding induces a conformational change that may alter substrate affinity.</text>
</comment>
<comment type="catalytic activity">
    <reaction evidence="12">
        <text>D-ribose + ATP = D-ribose 5-phosphate + ADP + H(+)</text>
        <dbReference type="Rhea" id="RHEA:13697"/>
        <dbReference type="ChEBI" id="CHEBI:15378"/>
        <dbReference type="ChEBI" id="CHEBI:30616"/>
        <dbReference type="ChEBI" id="CHEBI:47013"/>
        <dbReference type="ChEBI" id="CHEBI:78346"/>
        <dbReference type="ChEBI" id="CHEBI:456216"/>
        <dbReference type="EC" id="2.7.1.15"/>
    </reaction>
</comment>
<evidence type="ECO:0000259" key="13">
    <source>
        <dbReference type="Pfam" id="PF00294"/>
    </source>
</evidence>
<evidence type="ECO:0000256" key="11">
    <source>
        <dbReference type="ARBA" id="ARBA00023277"/>
    </source>
</evidence>
<dbReference type="Pfam" id="PF00294">
    <property type="entry name" value="PfkB"/>
    <property type="match status" value="1"/>
</dbReference>
<organism evidence="14 15">
    <name type="scientific">Rhodococcoides trifolii</name>
    <dbReference type="NCBI Taxonomy" id="908250"/>
    <lineage>
        <taxon>Bacteria</taxon>
        <taxon>Bacillati</taxon>
        <taxon>Actinomycetota</taxon>
        <taxon>Actinomycetes</taxon>
        <taxon>Mycobacteriales</taxon>
        <taxon>Nocardiaceae</taxon>
        <taxon>Rhodococcoides</taxon>
    </lineage>
</organism>
<keyword evidence="10 12" id="KW-0630">Potassium</keyword>
<evidence type="ECO:0000256" key="2">
    <source>
        <dbReference type="ARBA" id="ARBA00012035"/>
    </source>
</evidence>
<keyword evidence="4 12" id="KW-0808">Transferase</keyword>
<keyword evidence="6 12" id="KW-0547">Nucleotide-binding</keyword>
<dbReference type="GO" id="GO:0019303">
    <property type="term" value="P:D-ribose catabolic process"/>
    <property type="evidence" value="ECO:0007669"/>
    <property type="project" value="UniProtKB-UniRule"/>
</dbReference>
<evidence type="ECO:0000256" key="4">
    <source>
        <dbReference type="ARBA" id="ARBA00022679"/>
    </source>
</evidence>
<evidence type="ECO:0000256" key="1">
    <source>
        <dbReference type="ARBA" id="ARBA00005380"/>
    </source>
</evidence>
<reference evidence="14" key="2">
    <citation type="submission" date="2020-09" db="EMBL/GenBank/DDBJ databases">
        <authorList>
            <person name="Sun Q."/>
            <person name="Sedlacek I."/>
        </authorList>
    </citation>
    <scope>NUCLEOTIDE SEQUENCE</scope>
    <source>
        <strain evidence="14">CCM 7905</strain>
    </source>
</reference>
<reference evidence="14" key="1">
    <citation type="journal article" date="2014" name="Int. J. Syst. Evol. Microbiol.">
        <title>Complete genome sequence of Corynebacterium casei LMG S-19264T (=DSM 44701T), isolated from a smear-ripened cheese.</title>
        <authorList>
            <consortium name="US DOE Joint Genome Institute (JGI-PGF)"/>
            <person name="Walter F."/>
            <person name="Albersmeier A."/>
            <person name="Kalinowski J."/>
            <person name="Ruckert C."/>
        </authorList>
    </citation>
    <scope>NUCLEOTIDE SEQUENCE</scope>
    <source>
        <strain evidence="14">CCM 7905</strain>
    </source>
</reference>
<name>A0A917G000_9NOCA</name>
<feature type="binding site" evidence="12">
    <location>
        <begin position="224"/>
        <end position="229"/>
    </location>
    <ligand>
        <name>ATP</name>
        <dbReference type="ChEBI" id="CHEBI:30616"/>
    </ligand>
</feature>
<evidence type="ECO:0000256" key="3">
    <source>
        <dbReference type="ARBA" id="ARBA00016943"/>
    </source>
</evidence>
<dbReference type="EMBL" id="BMCU01000003">
    <property type="protein sequence ID" value="GGG15617.1"/>
    <property type="molecule type" value="Genomic_DNA"/>
</dbReference>
<dbReference type="InterPro" id="IPR002139">
    <property type="entry name" value="Ribo/fructo_kinase"/>
</dbReference>
<comment type="function">
    <text evidence="12">Catalyzes the phosphorylation of ribose at O-5 in a reaction requiring ATP and magnesium. The resulting D-ribose-5-phosphate can then be used either for sythesis of nucleotides, histidine, and tryptophan, or as a component of the pentose phosphate pathway.</text>
</comment>
<comment type="subunit">
    <text evidence="12">Homodimer.</text>
</comment>
<feature type="binding site" evidence="12">
    <location>
        <position position="253"/>
    </location>
    <ligand>
        <name>K(+)</name>
        <dbReference type="ChEBI" id="CHEBI:29103"/>
    </ligand>
</feature>
<dbReference type="GO" id="GO:0046872">
    <property type="term" value="F:metal ion binding"/>
    <property type="evidence" value="ECO:0007669"/>
    <property type="project" value="UniProtKB-KW"/>
</dbReference>
<feature type="binding site" evidence="12">
    <location>
        <begin position="19"/>
        <end position="21"/>
    </location>
    <ligand>
        <name>substrate</name>
    </ligand>
</feature>
<keyword evidence="9 12" id="KW-0460">Magnesium</keyword>
<keyword evidence="11 12" id="KW-0119">Carbohydrate metabolism</keyword>
<accession>A0A917G000</accession>
<feature type="binding site" evidence="12">
    <location>
        <position position="289"/>
    </location>
    <ligand>
        <name>K(+)</name>
        <dbReference type="ChEBI" id="CHEBI:29103"/>
    </ligand>
</feature>
<comment type="similarity">
    <text evidence="1">Belongs to the carbohydrate kinase pfkB family.</text>
</comment>
<keyword evidence="8 12" id="KW-0067">ATP-binding</keyword>
<evidence type="ECO:0000256" key="12">
    <source>
        <dbReference type="HAMAP-Rule" id="MF_01987"/>
    </source>
</evidence>
<feature type="binding site" evidence="12">
    <location>
        <position position="294"/>
    </location>
    <ligand>
        <name>K(+)</name>
        <dbReference type="ChEBI" id="CHEBI:29103"/>
    </ligand>
</feature>
<evidence type="ECO:0000256" key="5">
    <source>
        <dbReference type="ARBA" id="ARBA00022723"/>
    </source>
</evidence>
<dbReference type="PROSITE" id="PS00584">
    <property type="entry name" value="PFKB_KINASES_2"/>
    <property type="match status" value="1"/>
</dbReference>
<dbReference type="AlphaFoldDB" id="A0A917G000"/>
<keyword evidence="15" id="KW-1185">Reference proteome</keyword>
<dbReference type="InterPro" id="IPR029056">
    <property type="entry name" value="Ribokinase-like"/>
</dbReference>
<feature type="domain" description="Carbohydrate kinase PfkB" evidence="13">
    <location>
        <begin position="11"/>
        <end position="301"/>
    </location>
</feature>
<feature type="binding site" evidence="12">
    <location>
        <begin position="258"/>
        <end position="259"/>
    </location>
    <ligand>
        <name>ATP</name>
        <dbReference type="ChEBI" id="CHEBI:30616"/>
    </ligand>
</feature>
<feature type="binding site" evidence="12">
    <location>
        <position position="259"/>
    </location>
    <ligand>
        <name>substrate</name>
    </ligand>
</feature>
<dbReference type="SUPFAM" id="SSF53613">
    <property type="entry name" value="Ribokinase-like"/>
    <property type="match status" value="1"/>
</dbReference>
<dbReference type="PRINTS" id="PR00990">
    <property type="entry name" value="RIBOKINASE"/>
</dbReference>
<proteinExistence type="inferred from homology"/>
<dbReference type="InterPro" id="IPR002173">
    <property type="entry name" value="Carboh/pur_kinase_PfkB_CS"/>
</dbReference>
<dbReference type="HAMAP" id="MF_01987">
    <property type="entry name" value="Ribokinase"/>
    <property type="match status" value="1"/>
</dbReference>
<dbReference type="Proteomes" id="UP000654257">
    <property type="component" value="Unassembled WGS sequence"/>
</dbReference>
<comment type="cofactor">
    <cofactor evidence="12">
        <name>Mg(2+)</name>
        <dbReference type="ChEBI" id="CHEBI:18420"/>
    </cofactor>
    <text evidence="12">Requires a divalent cation, most likely magnesium in vivo, as an electrophilic catalyst to aid phosphoryl group transfer. It is the chelate of the metal and the nucleotide that is the actual substrate.</text>
</comment>
<evidence type="ECO:0000256" key="7">
    <source>
        <dbReference type="ARBA" id="ARBA00022777"/>
    </source>
</evidence>
<keyword evidence="5 12" id="KW-0479">Metal-binding</keyword>
<dbReference type="PANTHER" id="PTHR10584">
    <property type="entry name" value="SUGAR KINASE"/>
    <property type="match status" value="1"/>
</dbReference>
<dbReference type="GO" id="GO:0005524">
    <property type="term" value="F:ATP binding"/>
    <property type="evidence" value="ECO:0007669"/>
    <property type="project" value="UniProtKB-UniRule"/>
</dbReference>
<gene>
    <name evidence="12 14" type="primary">rbsK</name>
    <name evidence="14" type="ORF">GCM10007304_32150</name>
</gene>
<feature type="binding site" evidence="12">
    <location>
        <position position="255"/>
    </location>
    <ligand>
        <name>K(+)</name>
        <dbReference type="ChEBI" id="CHEBI:29103"/>
    </ligand>
</feature>
<comment type="similarity">
    <text evidence="12">Belongs to the carbohydrate kinase PfkB family. Ribokinase subfamily.</text>
</comment>
<feature type="binding site" evidence="12">
    <location>
        <begin position="47"/>
        <end position="51"/>
    </location>
    <ligand>
        <name>substrate</name>
    </ligand>
</feature>
<keyword evidence="12" id="KW-0963">Cytoplasm</keyword>
<dbReference type="InterPro" id="IPR011877">
    <property type="entry name" value="Ribokinase"/>
</dbReference>
<protein>
    <recommendedName>
        <fullName evidence="3 12">Ribokinase</fullName>
        <shortName evidence="12">RK</shortName>
        <ecNumber evidence="2 12">2.7.1.15</ecNumber>
    </recommendedName>
</protein>
<comment type="pathway">
    <text evidence="12">Carbohydrate metabolism; D-ribose degradation; D-ribose 5-phosphate from beta-D-ribopyranose: step 2/2.</text>
</comment>
<feature type="binding site" evidence="12">
    <location>
        <position position="292"/>
    </location>
    <ligand>
        <name>K(+)</name>
        <dbReference type="ChEBI" id="CHEBI:29103"/>
    </ligand>
</feature>
<dbReference type="GO" id="GO:0005829">
    <property type="term" value="C:cytosol"/>
    <property type="evidence" value="ECO:0007669"/>
    <property type="project" value="TreeGrafter"/>
</dbReference>
<dbReference type="EC" id="2.7.1.15" evidence="2 12"/>
<evidence type="ECO:0000256" key="10">
    <source>
        <dbReference type="ARBA" id="ARBA00022958"/>
    </source>
</evidence>
<dbReference type="CDD" id="cd01174">
    <property type="entry name" value="ribokinase"/>
    <property type="match status" value="1"/>
</dbReference>
<evidence type="ECO:0000256" key="8">
    <source>
        <dbReference type="ARBA" id="ARBA00022840"/>
    </source>
</evidence>
<dbReference type="Gene3D" id="3.40.1190.20">
    <property type="match status" value="1"/>
</dbReference>
<evidence type="ECO:0000256" key="9">
    <source>
        <dbReference type="ARBA" id="ARBA00022842"/>
    </source>
</evidence>
<feature type="binding site" evidence="12">
    <location>
        <position position="298"/>
    </location>
    <ligand>
        <name>K(+)</name>
        <dbReference type="ChEBI" id="CHEBI:29103"/>
    </ligand>
</feature>
<comment type="caution">
    <text evidence="14">The sequence shown here is derived from an EMBL/GenBank/DDBJ whole genome shotgun (WGS) entry which is preliminary data.</text>
</comment>
<feature type="binding site" evidence="12">
    <location>
        <position position="148"/>
    </location>
    <ligand>
        <name>substrate</name>
    </ligand>
</feature>
<dbReference type="GO" id="GO:0004747">
    <property type="term" value="F:ribokinase activity"/>
    <property type="evidence" value="ECO:0007669"/>
    <property type="project" value="UniProtKB-UniRule"/>
</dbReference>
<keyword evidence="7 12" id="KW-0418">Kinase</keyword>
<sequence>MTPVSTEPPLDVLVVGSLNADLIVRTERFPRGGETVHGDDLIVGAGGKSANQAVAASRLGSRVAMIGAVGDDAHADIVLASLDAAAVDITRVERIEDAVTGTAVITVDAAGENTIVVSAGANGRLAPASLDRHLDAFDGVRVVCLCLEAPLEVVRDAARRGRDAGARILVNLSPFEAVTDLLEPGDVLLVNEHELELLVDGPVHDWTDVVSTLATLSIRTAVVTRGARGAVVLDADGDPTVVIVPAPSVEPVDTTGAGDAFTGALAARLAAGESLSDAATYAARVGAYATLRVGTQSSYPDLSTLEGWAPEAP</sequence>
<dbReference type="InterPro" id="IPR011611">
    <property type="entry name" value="PfkB_dom"/>
</dbReference>
<dbReference type="PANTHER" id="PTHR10584:SF166">
    <property type="entry name" value="RIBOKINASE"/>
    <property type="match status" value="1"/>
</dbReference>
<comment type="subcellular location">
    <subcellularLocation>
        <location evidence="12">Cytoplasm</location>
    </subcellularLocation>
</comment>
<evidence type="ECO:0000313" key="14">
    <source>
        <dbReference type="EMBL" id="GGG15617.1"/>
    </source>
</evidence>
<evidence type="ECO:0000256" key="6">
    <source>
        <dbReference type="ARBA" id="ARBA00022741"/>
    </source>
</evidence>
<feature type="binding site" evidence="12">
    <location>
        <position position="191"/>
    </location>
    <ligand>
        <name>ATP</name>
        <dbReference type="ChEBI" id="CHEBI:30616"/>
    </ligand>
</feature>
<comment type="caution">
    <text evidence="12">Lacks conserved residue(s) required for the propagation of feature annotation.</text>
</comment>
<feature type="active site" description="Proton acceptor" evidence="12">
    <location>
        <position position="259"/>
    </location>
</feature>
<evidence type="ECO:0000313" key="15">
    <source>
        <dbReference type="Proteomes" id="UP000654257"/>
    </source>
</evidence>